<reference evidence="1 2" key="1">
    <citation type="journal article" date="2013" name="Genome Announc.">
        <title>Complete Genome Sequence of the Thermophilic and Facultatively Chemolithoautotrophic Sulfate Reducer Archaeoglobus sulfaticallidus Strain PM70-1T.</title>
        <authorList>
            <person name="Stokke R."/>
            <person name="Hocking W.P."/>
            <person name="Steinsbu B.O."/>
            <person name="Steen I.H."/>
        </authorList>
    </citation>
    <scope>NUCLEOTIDE SEQUENCE [LARGE SCALE GENOMIC DNA]</scope>
    <source>
        <strain evidence="1">PM70-1</strain>
    </source>
</reference>
<evidence type="ECO:0000313" key="2">
    <source>
        <dbReference type="Proteomes" id="UP000013307"/>
    </source>
</evidence>
<organism evidence="1 2">
    <name type="scientific">Archaeoglobus sulfaticallidus PM70-1</name>
    <dbReference type="NCBI Taxonomy" id="387631"/>
    <lineage>
        <taxon>Archaea</taxon>
        <taxon>Methanobacteriati</taxon>
        <taxon>Methanobacteriota</taxon>
        <taxon>Archaeoglobi</taxon>
        <taxon>Archaeoglobales</taxon>
        <taxon>Archaeoglobaceae</taxon>
        <taxon>Archaeoglobus</taxon>
    </lineage>
</organism>
<protein>
    <submittedName>
        <fullName evidence="1">Uncharacterized protein</fullName>
    </submittedName>
</protein>
<keyword evidence="2" id="KW-1185">Reference proteome</keyword>
<accession>N0BLZ7</accession>
<dbReference type="HOGENOM" id="CLU_2461603_0_0_2"/>
<dbReference type="EMBL" id="CP005290">
    <property type="protein sequence ID" value="AGK61596.1"/>
    <property type="molecule type" value="Genomic_DNA"/>
</dbReference>
<dbReference type="KEGG" id="ast:Asulf_01620"/>
<dbReference type="STRING" id="387631.Asulf_01620"/>
<proteinExistence type="predicted"/>
<dbReference type="Proteomes" id="UP000013307">
    <property type="component" value="Chromosome"/>
</dbReference>
<sequence>MNSLVKCTGTKFNGLNSNEGTNSLMNVDLDKWRAIDYNERLKKELKILVDYLKRENELKSKRSEVKDLFKLGKCGLFMDKIHRLLRDL</sequence>
<evidence type="ECO:0000313" key="1">
    <source>
        <dbReference type="EMBL" id="AGK61596.1"/>
    </source>
</evidence>
<dbReference type="AlphaFoldDB" id="N0BLZ7"/>
<gene>
    <name evidence="1" type="ORF">Asulf_01620</name>
</gene>
<name>N0BLZ7_9EURY</name>